<dbReference type="SUPFAM" id="SSF158472">
    <property type="entry name" value="HAMP domain-like"/>
    <property type="match status" value="1"/>
</dbReference>
<feature type="domain" description="HAMP" evidence="1">
    <location>
        <begin position="3"/>
        <end position="52"/>
    </location>
</feature>
<proteinExistence type="predicted"/>
<dbReference type="AlphaFoldDB" id="A0A645FKL8"/>
<protein>
    <recommendedName>
        <fullName evidence="1">HAMP domain-containing protein</fullName>
    </recommendedName>
</protein>
<name>A0A645FKL8_9ZZZZ</name>
<dbReference type="SMART" id="SM00304">
    <property type="entry name" value="HAMP"/>
    <property type="match status" value="1"/>
</dbReference>
<accession>A0A645FKL8</accession>
<dbReference type="GO" id="GO:0007165">
    <property type="term" value="P:signal transduction"/>
    <property type="evidence" value="ECO:0007669"/>
    <property type="project" value="InterPro"/>
</dbReference>
<organism evidence="2">
    <name type="scientific">bioreactor metagenome</name>
    <dbReference type="NCBI Taxonomy" id="1076179"/>
    <lineage>
        <taxon>unclassified sequences</taxon>
        <taxon>metagenomes</taxon>
        <taxon>ecological metagenomes</taxon>
    </lineage>
</organism>
<dbReference type="InterPro" id="IPR003660">
    <property type="entry name" value="HAMP_dom"/>
</dbReference>
<dbReference type="Gene3D" id="6.10.340.10">
    <property type="match status" value="1"/>
</dbReference>
<evidence type="ECO:0000259" key="1">
    <source>
        <dbReference type="PROSITE" id="PS50885"/>
    </source>
</evidence>
<gene>
    <name evidence="2" type="ORF">SDC9_161532</name>
</gene>
<dbReference type="EMBL" id="VSSQ01060804">
    <property type="protein sequence ID" value="MPN14206.1"/>
    <property type="molecule type" value="Genomic_DNA"/>
</dbReference>
<comment type="caution">
    <text evidence="2">The sequence shown here is derived from an EMBL/GenBank/DDBJ whole genome shotgun (WGS) entry which is preliminary data.</text>
</comment>
<sequence length="65" mass="7458">MYPVSTITSTFRDIAKESVDLSVRINANSTDEMGELGKQFNNFMDKLQIIMLDKERQSWLTNGQT</sequence>
<dbReference type="CDD" id="cd06225">
    <property type="entry name" value="HAMP"/>
    <property type="match status" value="1"/>
</dbReference>
<evidence type="ECO:0000313" key="2">
    <source>
        <dbReference type="EMBL" id="MPN14206.1"/>
    </source>
</evidence>
<dbReference type="Pfam" id="PF00672">
    <property type="entry name" value="HAMP"/>
    <property type="match status" value="1"/>
</dbReference>
<dbReference type="PROSITE" id="PS50885">
    <property type="entry name" value="HAMP"/>
    <property type="match status" value="1"/>
</dbReference>
<reference evidence="2" key="1">
    <citation type="submission" date="2019-08" db="EMBL/GenBank/DDBJ databases">
        <authorList>
            <person name="Kucharzyk K."/>
            <person name="Murdoch R.W."/>
            <person name="Higgins S."/>
            <person name="Loffler F."/>
        </authorList>
    </citation>
    <scope>NUCLEOTIDE SEQUENCE</scope>
</reference>
<dbReference type="GO" id="GO:0016020">
    <property type="term" value="C:membrane"/>
    <property type="evidence" value="ECO:0007669"/>
    <property type="project" value="InterPro"/>
</dbReference>